<comment type="caution">
    <text evidence="1">The sequence shown here is derived from an EMBL/GenBank/DDBJ whole genome shotgun (WGS) entry which is preliminary data.</text>
</comment>
<name>A0A6L2NCA0_TANCI</name>
<gene>
    <name evidence="1" type="ORF">Tci_054152</name>
</gene>
<organism evidence="1">
    <name type="scientific">Tanacetum cinerariifolium</name>
    <name type="common">Dalmatian daisy</name>
    <name type="synonym">Chrysanthemum cinerariifolium</name>
    <dbReference type="NCBI Taxonomy" id="118510"/>
    <lineage>
        <taxon>Eukaryota</taxon>
        <taxon>Viridiplantae</taxon>
        <taxon>Streptophyta</taxon>
        <taxon>Embryophyta</taxon>
        <taxon>Tracheophyta</taxon>
        <taxon>Spermatophyta</taxon>
        <taxon>Magnoliopsida</taxon>
        <taxon>eudicotyledons</taxon>
        <taxon>Gunneridae</taxon>
        <taxon>Pentapetalae</taxon>
        <taxon>asterids</taxon>
        <taxon>campanulids</taxon>
        <taxon>Asterales</taxon>
        <taxon>Asteraceae</taxon>
        <taxon>Asteroideae</taxon>
        <taxon>Anthemideae</taxon>
        <taxon>Anthemidinae</taxon>
        <taxon>Tanacetum</taxon>
    </lineage>
</organism>
<reference evidence="1" key="1">
    <citation type="journal article" date="2019" name="Sci. Rep.">
        <title>Draft genome of Tanacetum cinerariifolium, the natural source of mosquito coil.</title>
        <authorList>
            <person name="Yamashiro T."/>
            <person name="Shiraishi A."/>
            <person name="Satake H."/>
            <person name="Nakayama K."/>
        </authorList>
    </citation>
    <scope>NUCLEOTIDE SEQUENCE</scope>
</reference>
<proteinExistence type="predicted"/>
<sequence length="66" mass="7404">MVAGWCLREGGGAWRSMETMVAAGVIMMFRGGDDDIDGGSVMEIVDLWWDDAAVGWLDPTRWRRKN</sequence>
<accession>A0A6L2NCA0</accession>
<dbReference type="AlphaFoldDB" id="A0A6L2NCA0"/>
<protein>
    <submittedName>
        <fullName evidence="1">Uncharacterized protein</fullName>
    </submittedName>
</protein>
<evidence type="ECO:0000313" key="1">
    <source>
        <dbReference type="EMBL" id="GEU82174.1"/>
    </source>
</evidence>
<dbReference type="EMBL" id="BKCJ010008429">
    <property type="protein sequence ID" value="GEU82174.1"/>
    <property type="molecule type" value="Genomic_DNA"/>
</dbReference>